<dbReference type="RefSeq" id="WP_013891018.1">
    <property type="nucleotide sequence ID" value="NC_015674.1"/>
</dbReference>
<evidence type="ECO:0000256" key="3">
    <source>
        <dbReference type="ARBA" id="ARBA00023157"/>
    </source>
</evidence>
<evidence type="ECO:0000256" key="4">
    <source>
        <dbReference type="ARBA" id="ARBA00023251"/>
    </source>
</evidence>
<name>F8KPB2_HELBC</name>
<dbReference type="PANTHER" id="PTHR43628:SF1">
    <property type="entry name" value="CHITIN SYNTHASE REGULATORY FACTOR 2-RELATED"/>
    <property type="match status" value="1"/>
</dbReference>
<dbReference type="STRING" id="1002804.HBZC1_16410"/>
<keyword evidence="4" id="KW-0046">Antibiotic resistance</keyword>
<dbReference type="GO" id="GO:0008800">
    <property type="term" value="F:beta-lactamase activity"/>
    <property type="evidence" value="ECO:0007669"/>
    <property type="project" value="UniProtKB-EC"/>
</dbReference>
<dbReference type="PANTHER" id="PTHR43628">
    <property type="entry name" value="ACTIVATOR OF C KINASE PROTEIN 1-RELATED"/>
    <property type="match status" value="1"/>
</dbReference>
<dbReference type="SMART" id="SM00671">
    <property type="entry name" value="SEL1"/>
    <property type="match status" value="4"/>
</dbReference>
<dbReference type="Pfam" id="PF08238">
    <property type="entry name" value="Sel1"/>
    <property type="match status" value="4"/>
</dbReference>
<dbReference type="eggNOG" id="COG0790">
    <property type="taxonomic scope" value="Bacteria"/>
</dbReference>
<evidence type="ECO:0000313" key="6">
    <source>
        <dbReference type="Proteomes" id="UP000008387"/>
    </source>
</evidence>
<evidence type="ECO:0000256" key="1">
    <source>
        <dbReference type="ARBA" id="ARBA00001526"/>
    </source>
</evidence>
<gene>
    <name evidence="5" type="ordered locus">HBZC1_16410</name>
</gene>
<dbReference type="SUPFAM" id="SSF81901">
    <property type="entry name" value="HCP-like"/>
    <property type="match status" value="1"/>
</dbReference>
<dbReference type="GO" id="GO:0046677">
    <property type="term" value="P:response to antibiotic"/>
    <property type="evidence" value="ECO:0007669"/>
    <property type="project" value="UniProtKB-KW"/>
</dbReference>
<dbReference type="HOGENOM" id="CLU_808382_0_0_7"/>
<dbReference type="InterPro" id="IPR052945">
    <property type="entry name" value="Mitotic_Regulator"/>
</dbReference>
<evidence type="ECO:0000256" key="2">
    <source>
        <dbReference type="ARBA" id="ARBA00012865"/>
    </source>
</evidence>
<sequence>MIERVGLEFAERQRLEGNFAEFAKSSYKGCYTHAKDITKDLNQCLEKIGWVCALYKTPFKLLGPKGVQSVESMLIFAPRSILQEDLVNTAKLERAHGIYVCLANLDDDNGHIWLITCGAQNLKEAQNTPAFTKLFKNSRGTCHAQYHFDTYRYALDFLRLVALFDDLPVQDFKVGGEGSNQTFPRKVDVYFLRALRADSHRYFQKAIRYYEKSAELGDVEGFYQIGEIYHHYRPTGITECPNFAKALEYFKKAGEMGDFRAYEMLGRFYARGNGVAVDIQQSLGYLNLAADMGSEIACFNLADIYLYNDGVKDPERAQEYYHLRRKAPSFSYGDIRLAPAGLC</sequence>
<dbReference type="EMBL" id="FR871757">
    <property type="protein sequence ID" value="CCB80627.1"/>
    <property type="molecule type" value="Genomic_DNA"/>
</dbReference>
<evidence type="ECO:0000313" key="5">
    <source>
        <dbReference type="EMBL" id="CCB80627.1"/>
    </source>
</evidence>
<keyword evidence="6" id="KW-1185">Reference proteome</keyword>
<organism evidence="5 6">
    <name type="scientific">Helicobacter bizzozeronii (strain CIII-1)</name>
    <dbReference type="NCBI Taxonomy" id="1002804"/>
    <lineage>
        <taxon>Bacteria</taxon>
        <taxon>Pseudomonadati</taxon>
        <taxon>Campylobacterota</taxon>
        <taxon>Epsilonproteobacteria</taxon>
        <taxon>Campylobacterales</taxon>
        <taxon>Helicobacteraceae</taxon>
        <taxon>Helicobacter</taxon>
    </lineage>
</organism>
<dbReference type="EC" id="3.5.2.6" evidence="2"/>
<dbReference type="InterPro" id="IPR011990">
    <property type="entry name" value="TPR-like_helical_dom_sf"/>
</dbReference>
<dbReference type="InterPro" id="IPR006597">
    <property type="entry name" value="Sel1-like"/>
</dbReference>
<accession>F8KPB2</accession>
<proteinExistence type="predicted"/>
<protein>
    <recommendedName>
        <fullName evidence="2">beta-lactamase</fullName>
        <ecNumber evidence="2">3.5.2.6</ecNumber>
    </recommendedName>
</protein>
<dbReference type="AlphaFoldDB" id="F8KPB2"/>
<comment type="catalytic activity">
    <reaction evidence="1">
        <text>a beta-lactam + H2O = a substituted beta-amino acid</text>
        <dbReference type="Rhea" id="RHEA:20401"/>
        <dbReference type="ChEBI" id="CHEBI:15377"/>
        <dbReference type="ChEBI" id="CHEBI:35627"/>
        <dbReference type="ChEBI" id="CHEBI:140347"/>
        <dbReference type="EC" id="3.5.2.6"/>
    </reaction>
</comment>
<keyword evidence="3" id="KW-1015">Disulfide bond</keyword>
<dbReference type="Proteomes" id="UP000008387">
    <property type="component" value="Chromosome"/>
</dbReference>
<dbReference type="KEGG" id="hbi:HBZC1_16410"/>
<reference evidence="5 6" key="1">
    <citation type="journal article" date="2011" name="J. Bacteriol.">
        <title>Genome sequence of Helicobacter bizzozeronii strain CIII-1, an isolate from human gastric mucosa.</title>
        <authorList>
            <person name="Schott T."/>
            <person name="Rossi M."/>
            <person name="Hanninen M.L."/>
        </authorList>
    </citation>
    <scope>NUCLEOTIDE SEQUENCE [LARGE SCALE GENOMIC DNA]</scope>
    <source>
        <strain evidence="5 6">CIII-1</strain>
    </source>
</reference>
<dbReference type="Gene3D" id="1.25.40.10">
    <property type="entry name" value="Tetratricopeptide repeat domain"/>
    <property type="match status" value="1"/>
</dbReference>